<reference evidence="6 7" key="1">
    <citation type="submission" date="2019-04" db="EMBL/GenBank/DDBJ databases">
        <title>Draft genome sequence data and analysis of a Fermenting Bacterium, Geotoga petraea strain HO-Geo1, isolated from heavy-oil petroleum reservoir in Russia.</title>
        <authorList>
            <person name="Grouzdev D.S."/>
            <person name="Semenova E.M."/>
            <person name="Sokolova D.S."/>
            <person name="Tourova T.P."/>
            <person name="Poltaraus A.B."/>
            <person name="Nazina T.N."/>
        </authorList>
    </citation>
    <scope>NUCLEOTIDE SEQUENCE [LARGE SCALE GENOMIC DNA]</scope>
    <source>
        <strain evidence="6 7">HO-Geo1</strain>
    </source>
</reference>
<protein>
    <recommendedName>
        <fullName evidence="3">Flagellin</fullName>
    </recommendedName>
</protein>
<name>A0A4Z0VSY9_9BACT</name>
<keyword evidence="6" id="KW-0966">Cell projection</keyword>
<gene>
    <name evidence="6" type="ORF">E4650_08960</name>
</gene>
<dbReference type="InterPro" id="IPR001029">
    <property type="entry name" value="Flagellin_N"/>
</dbReference>
<dbReference type="InterPro" id="IPR001492">
    <property type="entry name" value="Flagellin"/>
</dbReference>
<dbReference type="GO" id="GO:0005576">
    <property type="term" value="C:extracellular region"/>
    <property type="evidence" value="ECO:0007669"/>
    <property type="project" value="UniProtKB-SubCell"/>
</dbReference>
<dbReference type="PANTHER" id="PTHR42792">
    <property type="entry name" value="FLAGELLIN"/>
    <property type="match status" value="1"/>
</dbReference>
<dbReference type="InterPro" id="IPR046358">
    <property type="entry name" value="Flagellin_C"/>
</dbReference>
<dbReference type="RefSeq" id="WP_135403127.1">
    <property type="nucleotide sequence ID" value="NZ_SRME01000006.1"/>
</dbReference>
<comment type="subcellular location">
    <subcellularLocation>
        <location evidence="3">Secreted</location>
    </subcellularLocation>
    <subcellularLocation>
        <location evidence="3">Bacterial flagellum</location>
    </subcellularLocation>
</comment>
<dbReference type="Pfam" id="PF00700">
    <property type="entry name" value="Flagellin_C"/>
    <property type="match status" value="1"/>
</dbReference>
<evidence type="ECO:0000256" key="3">
    <source>
        <dbReference type="RuleBase" id="RU362073"/>
    </source>
</evidence>
<evidence type="ECO:0000259" key="4">
    <source>
        <dbReference type="Pfam" id="PF00669"/>
    </source>
</evidence>
<comment type="caution">
    <text evidence="6">The sequence shown here is derived from an EMBL/GenBank/DDBJ whole genome shotgun (WGS) entry which is preliminary data.</text>
</comment>
<dbReference type="Gene3D" id="6.10.10.10">
    <property type="entry name" value="Flagellar export chaperone, C-terminal domain"/>
    <property type="match status" value="1"/>
</dbReference>
<dbReference type="AlphaFoldDB" id="A0A4Z0VSY9"/>
<comment type="similarity">
    <text evidence="1 3">Belongs to the bacterial flagellin family.</text>
</comment>
<keyword evidence="2 3" id="KW-0975">Bacterial flagellum</keyword>
<dbReference type="OrthoDB" id="9796789at2"/>
<proteinExistence type="inferred from homology"/>
<sequence>MRINHNINAINAWRSLGSTNTAMGKTLEKLSSGLRINRAGDDAAGLAISEKMRSQIKGIDMAVKNSQDGISLIQTAEGALTETHSILQRMRELAVQSSTDTNTDVDRDQLQSEFTELKDEIDRIAKTTQFNNKNLLDGSLKGTRDGDAKIVSAGAAGFEVSAFSASAVSDASFVIEVGQFDGNTTSQIDVKVTMITAGGSSSVTTVATTGNITIGTVSINWDTSLIADISDFDGVLATNAVVDGGAAISYAKDISSADAVTLQIGANEGQTARVGFDSTQAEDLGLTSITKIDSKEDASFAIGAIDAAISKVSTFRSKLGAVQNRLEHTVSNLGVASENLTAAESRIRDADMAAEMMKFTKQQILLQSSNSMLAQANQVPQNVLQLLR</sequence>
<dbReference type="SUPFAM" id="SSF64518">
    <property type="entry name" value="Phase 1 flagellin"/>
    <property type="match status" value="1"/>
</dbReference>
<feature type="domain" description="Flagellin N-terminal" evidence="4">
    <location>
        <begin position="3"/>
        <end position="139"/>
    </location>
</feature>
<keyword evidence="3" id="KW-0964">Secreted</keyword>
<feature type="domain" description="Flagellin C-terminal" evidence="5">
    <location>
        <begin position="302"/>
        <end position="387"/>
    </location>
</feature>
<dbReference type="GO" id="GO:0009288">
    <property type="term" value="C:bacterial-type flagellum"/>
    <property type="evidence" value="ECO:0007669"/>
    <property type="project" value="UniProtKB-SubCell"/>
</dbReference>
<dbReference type="InterPro" id="IPR042187">
    <property type="entry name" value="Flagellin_C_sub2"/>
</dbReference>
<dbReference type="Proteomes" id="UP000297288">
    <property type="component" value="Unassembled WGS sequence"/>
</dbReference>
<dbReference type="PANTHER" id="PTHR42792:SF2">
    <property type="entry name" value="FLAGELLIN"/>
    <property type="match status" value="1"/>
</dbReference>
<evidence type="ECO:0000256" key="2">
    <source>
        <dbReference type="ARBA" id="ARBA00023143"/>
    </source>
</evidence>
<dbReference type="PRINTS" id="PR00207">
    <property type="entry name" value="FLAGELLIN"/>
</dbReference>
<dbReference type="Gene3D" id="1.20.1330.10">
    <property type="entry name" value="f41 fragment of flagellin, N-terminal domain"/>
    <property type="match status" value="1"/>
</dbReference>
<dbReference type="EMBL" id="SRME01000006">
    <property type="protein sequence ID" value="TGG86978.1"/>
    <property type="molecule type" value="Genomic_DNA"/>
</dbReference>
<evidence type="ECO:0000259" key="5">
    <source>
        <dbReference type="Pfam" id="PF00700"/>
    </source>
</evidence>
<dbReference type="Pfam" id="PF00669">
    <property type="entry name" value="Flagellin_N"/>
    <property type="match status" value="1"/>
</dbReference>
<comment type="function">
    <text evidence="3">Flagellin is the subunit protein which polymerizes to form the filaments of bacterial flagella.</text>
</comment>
<accession>A0A4Z0VSY9</accession>
<keyword evidence="6" id="KW-0282">Flagellum</keyword>
<evidence type="ECO:0000256" key="1">
    <source>
        <dbReference type="ARBA" id="ARBA00005709"/>
    </source>
</evidence>
<dbReference type="GO" id="GO:0005198">
    <property type="term" value="F:structural molecule activity"/>
    <property type="evidence" value="ECO:0007669"/>
    <property type="project" value="UniProtKB-UniRule"/>
</dbReference>
<organism evidence="6 7">
    <name type="scientific">Geotoga petraea</name>
    <dbReference type="NCBI Taxonomy" id="28234"/>
    <lineage>
        <taxon>Bacteria</taxon>
        <taxon>Thermotogati</taxon>
        <taxon>Thermotogota</taxon>
        <taxon>Thermotogae</taxon>
        <taxon>Petrotogales</taxon>
        <taxon>Petrotogaceae</taxon>
        <taxon>Geotoga</taxon>
    </lineage>
</organism>
<evidence type="ECO:0000313" key="6">
    <source>
        <dbReference type="EMBL" id="TGG86978.1"/>
    </source>
</evidence>
<evidence type="ECO:0000313" key="7">
    <source>
        <dbReference type="Proteomes" id="UP000297288"/>
    </source>
</evidence>
<keyword evidence="6" id="KW-0969">Cilium</keyword>
<dbReference type="Gene3D" id="3.30.70.2120">
    <property type="match status" value="1"/>
</dbReference>